<dbReference type="Proteomes" id="UP000265581">
    <property type="component" value="Unassembled WGS sequence"/>
</dbReference>
<evidence type="ECO:0000256" key="5">
    <source>
        <dbReference type="ARBA" id="ARBA00022833"/>
    </source>
</evidence>
<keyword evidence="3" id="KW-0479">Metal-binding</keyword>
<dbReference type="NCBIfam" id="TIGR01430">
    <property type="entry name" value="aden_deam"/>
    <property type="match status" value="1"/>
</dbReference>
<sequence>MRDHSGDAPEVATSPDASRPLARLPKAHLHLHFTGSMRHGTLVELAERDGIRLPSSLTDEWPPELSTMDEKGWFRFQRLYDVARSVLRTEDDVRRLVLEAALDDAADGSVWTEIQVDPSGYGARFGGITAFTDLVIDAVREAGEKAGIGMGLVVAANRTRHPLDARTLARLAAQYAGRGVIGFGLSNDERRGDTTAFGPAFAIAERAGLALVPHGGELRGPAHVTQCLDHLHPHRLGHGVRAAESEAVLDRLATSGVALEVCPTSNVSLGVYATLEEVPVRTLTAAGIDVALGADDPLLFGSRLGGQYAVLRAAQDFSDAELAELARMSIRRSYAPSDLVNGALSRVDAWLDAPAGR</sequence>
<dbReference type="PANTHER" id="PTHR43114">
    <property type="entry name" value="ADENINE DEAMINASE"/>
    <property type="match status" value="1"/>
</dbReference>
<comment type="similarity">
    <text evidence="2">Belongs to the metallo-dependent hydrolases superfamily. Adenosine and AMP deaminases family.</text>
</comment>
<dbReference type="InterPro" id="IPR032466">
    <property type="entry name" value="Metal_Hydrolase"/>
</dbReference>
<dbReference type="Gene3D" id="3.20.20.140">
    <property type="entry name" value="Metal-dependent hydrolases"/>
    <property type="match status" value="1"/>
</dbReference>
<accession>A0A371PDD2</accession>
<evidence type="ECO:0000313" key="8">
    <source>
        <dbReference type="Proteomes" id="UP000265581"/>
    </source>
</evidence>
<reference evidence="7 8" key="1">
    <citation type="submission" date="2018-08" db="EMBL/GenBank/DDBJ databases">
        <title>Aeromicrobium sp. M2KJ-4, whole genome shotgun sequence.</title>
        <authorList>
            <person name="Tuo L."/>
        </authorList>
    </citation>
    <scope>NUCLEOTIDE SEQUENCE [LARGE SCALE GENOMIC DNA]</scope>
    <source>
        <strain evidence="7 8">M2KJ-4</strain>
    </source>
</reference>
<dbReference type="SUPFAM" id="SSF51556">
    <property type="entry name" value="Metallo-dependent hydrolases"/>
    <property type="match status" value="1"/>
</dbReference>
<organism evidence="7 8">
    <name type="scientific">Aeromicrobium endophyticum</name>
    <dbReference type="NCBI Taxonomy" id="2292704"/>
    <lineage>
        <taxon>Bacteria</taxon>
        <taxon>Bacillati</taxon>
        <taxon>Actinomycetota</taxon>
        <taxon>Actinomycetes</taxon>
        <taxon>Propionibacteriales</taxon>
        <taxon>Nocardioidaceae</taxon>
        <taxon>Aeromicrobium</taxon>
    </lineage>
</organism>
<evidence type="ECO:0000259" key="6">
    <source>
        <dbReference type="Pfam" id="PF00962"/>
    </source>
</evidence>
<protein>
    <submittedName>
        <fullName evidence="7">Adenosine deaminase</fullName>
        <ecNumber evidence="7">3.5.4.4</ecNumber>
    </submittedName>
</protein>
<evidence type="ECO:0000256" key="1">
    <source>
        <dbReference type="ARBA" id="ARBA00001947"/>
    </source>
</evidence>
<dbReference type="PROSITE" id="PS00485">
    <property type="entry name" value="A_DEAMINASE"/>
    <property type="match status" value="1"/>
</dbReference>
<dbReference type="AlphaFoldDB" id="A0A371PDD2"/>
<feature type="domain" description="Adenosine deaminase" evidence="6">
    <location>
        <begin position="25"/>
        <end position="350"/>
    </location>
</feature>
<evidence type="ECO:0000256" key="4">
    <source>
        <dbReference type="ARBA" id="ARBA00022801"/>
    </source>
</evidence>
<dbReference type="InterPro" id="IPR006330">
    <property type="entry name" value="Ado/ade_deaminase"/>
</dbReference>
<dbReference type="NCBIfam" id="NF006849">
    <property type="entry name" value="PRK09358.1-5"/>
    <property type="match status" value="1"/>
</dbReference>
<comment type="cofactor">
    <cofactor evidence="1">
        <name>Zn(2+)</name>
        <dbReference type="ChEBI" id="CHEBI:29105"/>
    </cofactor>
</comment>
<evidence type="ECO:0000256" key="2">
    <source>
        <dbReference type="ARBA" id="ARBA00006676"/>
    </source>
</evidence>
<dbReference type="PANTHER" id="PTHR43114:SF6">
    <property type="entry name" value="ADENINE DEAMINASE"/>
    <property type="match status" value="1"/>
</dbReference>
<dbReference type="InterPro" id="IPR001365">
    <property type="entry name" value="A_deaminase_dom"/>
</dbReference>
<dbReference type="GO" id="GO:0016814">
    <property type="term" value="F:hydrolase activity, acting on carbon-nitrogen (but not peptide) bonds, in cyclic amidines"/>
    <property type="evidence" value="ECO:0007669"/>
    <property type="project" value="UniProtKB-ARBA"/>
</dbReference>
<dbReference type="GO" id="GO:0019239">
    <property type="term" value="F:deaminase activity"/>
    <property type="evidence" value="ECO:0007669"/>
    <property type="project" value="InterPro"/>
</dbReference>
<dbReference type="OrthoDB" id="105475at2"/>
<comment type="caution">
    <text evidence="7">The sequence shown here is derived from an EMBL/GenBank/DDBJ whole genome shotgun (WGS) entry which is preliminary data.</text>
</comment>
<name>A0A371PDD2_9ACTN</name>
<keyword evidence="4 7" id="KW-0378">Hydrolase</keyword>
<dbReference type="EMBL" id="QUBR01000001">
    <property type="protein sequence ID" value="REK73955.1"/>
    <property type="molecule type" value="Genomic_DNA"/>
</dbReference>
<dbReference type="Pfam" id="PF00962">
    <property type="entry name" value="A_deaminase"/>
    <property type="match status" value="1"/>
</dbReference>
<evidence type="ECO:0000256" key="3">
    <source>
        <dbReference type="ARBA" id="ARBA00022723"/>
    </source>
</evidence>
<keyword evidence="8" id="KW-1185">Reference proteome</keyword>
<dbReference type="InterPro" id="IPR006650">
    <property type="entry name" value="A/AMP_deam_AS"/>
</dbReference>
<keyword evidence="5" id="KW-0862">Zinc</keyword>
<dbReference type="GO" id="GO:0009168">
    <property type="term" value="P:purine ribonucleoside monophosphate biosynthetic process"/>
    <property type="evidence" value="ECO:0007669"/>
    <property type="project" value="InterPro"/>
</dbReference>
<proteinExistence type="inferred from homology"/>
<dbReference type="EC" id="3.5.4.4" evidence="7"/>
<dbReference type="GO" id="GO:0046872">
    <property type="term" value="F:metal ion binding"/>
    <property type="evidence" value="ECO:0007669"/>
    <property type="project" value="UniProtKB-KW"/>
</dbReference>
<gene>
    <name evidence="7" type="ORF">DX116_01990</name>
</gene>
<evidence type="ECO:0000313" key="7">
    <source>
        <dbReference type="EMBL" id="REK73955.1"/>
    </source>
</evidence>